<reference evidence="3 4" key="1">
    <citation type="journal article" date="2013" name="BMC Genomics">
        <title>Reconstruction of the lipid metabolism for the microalga Monoraphidium neglectum from its genome sequence reveals characteristics suitable for biofuel production.</title>
        <authorList>
            <person name="Bogen C."/>
            <person name="Al-Dilaimi A."/>
            <person name="Albersmeier A."/>
            <person name="Wichmann J."/>
            <person name="Grundmann M."/>
            <person name="Rupp O."/>
            <person name="Lauersen K.J."/>
            <person name="Blifernez-Klassen O."/>
            <person name="Kalinowski J."/>
            <person name="Goesmann A."/>
            <person name="Mussgnug J.H."/>
            <person name="Kruse O."/>
        </authorList>
    </citation>
    <scope>NUCLEOTIDE SEQUENCE [LARGE SCALE GENOMIC DNA]</scope>
    <source>
        <strain evidence="3 4">SAG 48.87</strain>
    </source>
</reference>
<dbReference type="InterPro" id="IPR052994">
    <property type="entry name" value="Tiny_macrocysts_regulators"/>
</dbReference>
<evidence type="ECO:0000256" key="1">
    <source>
        <dbReference type="SAM" id="MobiDB-lite"/>
    </source>
</evidence>
<dbReference type="RefSeq" id="XP_013896575.1">
    <property type="nucleotide sequence ID" value="XM_014041121.1"/>
</dbReference>
<dbReference type="Proteomes" id="UP000054498">
    <property type="component" value="Unassembled WGS sequence"/>
</dbReference>
<gene>
    <name evidence="3" type="ORF">MNEG_10408</name>
</gene>
<feature type="transmembrane region" description="Helical" evidence="2">
    <location>
        <begin position="301"/>
        <end position="322"/>
    </location>
</feature>
<keyword evidence="4" id="KW-1185">Reference proteome</keyword>
<feature type="transmembrane region" description="Helical" evidence="2">
    <location>
        <begin position="95"/>
        <end position="117"/>
    </location>
</feature>
<dbReference type="KEGG" id="mng:MNEG_10408"/>
<sequence length="446" mass="48853">MSESQSSAAHSYSSAGVSESEAGSEHGDALNALQDGGGDEDITDLLEGNRGLREAMFRVVFNTGFSWAIQRDNWAFKAIRPLLFRLLIIPLGYKSYVTAVYVISALIVLSLALAVWLVGSLQMLTLVMWSIAWVSIMDYLIFMANCQWTHGLAARNVAHAVFTDQNCLAMPHLVHMVVAGLVALLLGAVVMLMAVGECDLNPLTRSLLAAPDGTTASRVVALKMVMVILSTVITFSPTNQCVIMVICAGLITLQLLSSVPYYCDWINLAWVGLWCGIVYTCVLLNIIELKGLAGTPAAHTLTWAVLWGIFPSVLLGAAASAARLQWLRRPLARLHEAQADPESLRDPKHVYLFSSPWEVEILSRSMRRWDWDGVPVPEATEFGEFVLMCGMARHPGNSALLISYANFFIEARHDAQNARTQLQLATKAGLGPMEELFHFKTQVGFG</sequence>
<name>A0A0D2MSR9_9CHLO</name>
<accession>A0A0D2MSR9</accession>
<feature type="region of interest" description="Disordered" evidence="1">
    <location>
        <begin position="1"/>
        <end position="23"/>
    </location>
</feature>
<dbReference type="PANTHER" id="PTHR31600:SF2">
    <property type="entry name" value="GAMETE ENRICHED GENE 10 PROTEIN-RELATED"/>
    <property type="match status" value="1"/>
</dbReference>
<dbReference type="OrthoDB" id="541921at2759"/>
<keyword evidence="2" id="KW-0472">Membrane</keyword>
<feature type="transmembrane region" description="Helical" evidence="2">
    <location>
        <begin position="242"/>
        <end position="262"/>
    </location>
</feature>
<keyword evidence="2" id="KW-1133">Transmembrane helix</keyword>
<feature type="transmembrane region" description="Helical" evidence="2">
    <location>
        <begin position="173"/>
        <end position="195"/>
    </location>
</feature>
<evidence type="ECO:0000313" key="3">
    <source>
        <dbReference type="EMBL" id="KIY97555.1"/>
    </source>
</evidence>
<proteinExistence type="predicted"/>
<keyword evidence="2" id="KW-0812">Transmembrane</keyword>
<dbReference type="PANTHER" id="PTHR31600">
    <property type="entry name" value="TINY MACROCYSTS PROTEIN B-RELATED"/>
    <property type="match status" value="1"/>
</dbReference>
<dbReference type="EMBL" id="KK102521">
    <property type="protein sequence ID" value="KIY97555.1"/>
    <property type="molecule type" value="Genomic_DNA"/>
</dbReference>
<evidence type="ECO:0000313" key="4">
    <source>
        <dbReference type="Proteomes" id="UP000054498"/>
    </source>
</evidence>
<organism evidence="3 4">
    <name type="scientific">Monoraphidium neglectum</name>
    <dbReference type="NCBI Taxonomy" id="145388"/>
    <lineage>
        <taxon>Eukaryota</taxon>
        <taxon>Viridiplantae</taxon>
        <taxon>Chlorophyta</taxon>
        <taxon>core chlorophytes</taxon>
        <taxon>Chlorophyceae</taxon>
        <taxon>CS clade</taxon>
        <taxon>Sphaeropleales</taxon>
        <taxon>Selenastraceae</taxon>
        <taxon>Monoraphidium</taxon>
    </lineage>
</organism>
<protein>
    <submittedName>
        <fullName evidence="3">Uncharacterized protein</fullName>
    </submittedName>
</protein>
<evidence type="ECO:0000256" key="2">
    <source>
        <dbReference type="SAM" id="Phobius"/>
    </source>
</evidence>
<dbReference type="GeneID" id="25727567"/>
<feature type="compositionally biased region" description="Low complexity" evidence="1">
    <location>
        <begin position="1"/>
        <end position="21"/>
    </location>
</feature>
<feature type="transmembrane region" description="Helical" evidence="2">
    <location>
        <begin position="268"/>
        <end position="289"/>
    </location>
</feature>
<dbReference type="AlphaFoldDB" id="A0A0D2MSR9"/>
<feature type="transmembrane region" description="Helical" evidence="2">
    <location>
        <begin position="123"/>
        <end position="142"/>
    </location>
</feature>